<dbReference type="AlphaFoldDB" id="A0A100YX97"/>
<evidence type="ECO:0000256" key="8">
    <source>
        <dbReference type="ARBA" id="ARBA00023012"/>
    </source>
</evidence>
<dbReference type="Gene3D" id="6.10.340.10">
    <property type="match status" value="1"/>
</dbReference>
<dbReference type="Gene3D" id="3.30.565.10">
    <property type="entry name" value="Histidine kinase-like ATPase, C-terminal domain"/>
    <property type="match status" value="1"/>
</dbReference>
<dbReference type="EC" id="2.7.13.3" evidence="4"/>
<keyword evidence="9" id="KW-0472">Membrane</keyword>
<evidence type="ECO:0000256" key="10">
    <source>
        <dbReference type="SAM" id="Coils"/>
    </source>
</evidence>
<dbReference type="PANTHER" id="PTHR43711">
    <property type="entry name" value="TWO-COMPONENT HISTIDINE KINASE"/>
    <property type="match status" value="1"/>
</dbReference>
<evidence type="ECO:0000259" key="11">
    <source>
        <dbReference type="PROSITE" id="PS50109"/>
    </source>
</evidence>
<keyword evidence="8" id="KW-0902">Two-component regulatory system</keyword>
<dbReference type="InterPro" id="IPR003661">
    <property type="entry name" value="HisK_dim/P_dom"/>
</dbReference>
<accession>A0A100YX97</accession>
<evidence type="ECO:0000256" key="3">
    <source>
        <dbReference type="ARBA" id="ARBA00004236"/>
    </source>
</evidence>
<dbReference type="InterPro" id="IPR036097">
    <property type="entry name" value="HisK_dim/P_sf"/>
</dbReference>
<dbReference type="GO" id="GO:0005886">
    <property type="term" value="C:plasma membrane"/>
    <property type="evidence" value="ECO:0007669"/>
    <property type="project" value="UniProtKB-SubCell"/>
</dbReference>
<evidence type="ECO:0000256" key="4">
    <source>
        <dbReference type="ARBA" id="ARBA00012438"/>
    </source>
</evidence>
<dbReference type="PANTHER" id="PTHR43711:SF31">
    <property type="entry name" value="HISTIDINE KINASE"/>
    <property type="match status" value="1"/>
</dbReference>
<dbReference type="Gene3D" id="1.10.287.130">
    <property type="match status" value="1"/>
</dbReference>
<dbReference type="EMBL" id="LOJF01000001">
    <property type="protein sequence ID" value="KUH59378.1"/>
    <property type="molecule type" value="Genomic_DNA"/>
</dbReference>
<dbReference type="STRING" id="1299998.AUL39_03410"/>
<protein>
    <recommendedName>
        <fullName evidence="4">histidine kinase</fullName>
        <ecNumber evidence="4">2.7.13.3</ecNumber>
    </recommendedName>
</protein>
<evidence type="ECO:0000256" key="5">
    <source>
        <dbReference type="ARBA" id="ARBA00022553"/>
    </source>
</evidence>
<comment type="catalytic activity">
    <reaction evidence="1">
        <text>ATP + protein L-histidine = ADP + protein N-phospho-L-histidine.</text>
        <dbReference type="EC" id="2.7.13.3"/>
    </reaction>
</comment>
<dbReference type="Pfam" id="PF02518">
    <property type="entry name" value="HATPase_c"/>
    <property type="match status" value="1"/>
</dbReference>
<evidence type="ECO:0000256" key="6">
    <source>
        <dbReference type="ARBA" id="ARBA00022679"/>
    </source>
</evidence>
<dbReference type="SUPFAM" id="SSF55874">
    <property type="entry name" value="ATPase domain of HSP90 chaperone/DNA topoisomerase II/histidine kinase"/>
    <property type="match status" value="1"/>
</dbReference>
<evidence type="ECO:0000313" key="13">
    <source>
        <dbReference type="Proteomes" id="UP000054078"/>
    </source>
</evidence>
<evidence type="ECO:0000256" key="7">
    <source>
        <dbReference type="ARBA" id="ARBA00022777"/>
    </source>
</evidence>
<comment type="cofactor">
    <cofactor evidence="2">
        <name>a divalent metal cation</name>
        <dbReference type="ChEBI" id="CHEBI:60240"/>
    </cofactor>
</comment>
<keyword evidence="5" id="KW-0597">Phosphoprotein</keyword>
<dbReference type="GO" id="GO:0005509">
    <property type="term" value="F:calcium ion binding"/>
    <property type="evidence" value="ECO:0007669"/>
    <property type="project" value="UniProtKB-ARBA"/>
</dbReference>
<dbReference type="Pfam" id="PF00512">
    <property type="entry name" value="HisKA"/>
    <property type="match status" value="1"/>
</dbReference>
<name>A0A100YX97_TRASO</name>
<evidence type="ECO:0000256" key="2">
    <source>
        <dbReference type="ARBA" id="ARBA00001968"/>
    </source>
</evidence>
<dbReference type="SMART" id="SM00388">
    <property type="entry name" value="HisKA"/>
    <property type="match status" value="1"/>
</dbReference>
<dbReference type="InterPro" id="IPR050736">
    <property type="entry name" value="Sensor_HK_Regulatory"/>
</dbReference>
<comment type="subcellular location">
    <subcellularLocation>
        <location evidence="3">Cell membrane</location>
    </subcellularLocation>
</comment>
<dbReference type="PROSITE" id="PS50109">
    <property type="entry name" value="HIS_KIN"/>
    <property type="match status" value="1"/>
</dbReference>
<keyword evidence="13" id="KW-1185">Reference proteome</keyword>
<evidence type="ECO:0000256" key="9">
    <source>
        <dbReference type="ARBA" id="ARBA00023136"/>
    </source>
</evidence>
<organism evidence="12 13">
    <name type="scientific">Tractidigestivibacter scatoligenes</name>
    <name type="common">Olsenella scatoligenes</name>
    <dbReference type="NCBI Taxonomy" id="1299998"/>
    <lineage>
        <taxon>Bacteria</taxon>
        <taxon>Bacillati</taxon>
        <taxon>Actinomycetota</taxon>
        <taxon>Coriobacteriia</taxon>
        <taxon>Coriobacteriales</taxon>
        <taxon>Atopobiaceae</taxon>
        <taxon>Tractidigestivibacter</taxon>
    </lineage>
</organism>
<dbReference type="FunFam" id="1.10.287.130:FF:000001">
    <property type="entry name" value="Two-component sensor histidine kinase"/>
    <property type="match status" value="1"/>
</dbReference>
<dbReference type="InterPro" id="IPR004358">
    <property type="entry name" value="Sig_transdc_His_kin-like_C"/>
</dbReference>
<proteinExistence type="predicted"/>
<dbReference type="FunFam" id="3.30.565.10:FF:000006">
    <property type="entry name" value="Sensor histidine kinase WalK"/>
    <property type="match status" value="1"/>
</dbReference>
<dbReference type="InterPro" id="IPR036890">
    <property type="entry name" value="HATPase_C_sf"/>
</dbReference>
<sequence>MRRLKIATYINACMALVLTIALALFAIVGVALLKSAAIDSTVSSLQVALQTAYDRIELKDNSAILRISEVFSYEDVGSYFETGDEEKLSEMLNRCAPVGMGTPYTAAIDASGVVLASNAQPAGTDWPLSQLLKTLSEETAAITSTEVIPEEQLSICYPSFKQNVKVQISENDYLNDAYIRIVAYPVRSSEGVFLGAIIEGYLLNNNQLLLGDFSSIVSNAYLSIGTSDGTRICSNIQVDDSAFFYPAGTQQMQEFVDTINKGEIWRGVVTMTDGKLGVVVAGSLKDQTGKIIGNLGVGMPVTSIPTISPSLLTTLGISFILILVATALMGHILTGLITKPIASLEANARAVSTGEFPNLESILKRKILPKEFAELANDLYVMANELTSENQRLEDKVSKRTEELLATIGELRDANQHKSQFLANISHELRTPLNSIIGFSSLLQDGLAGEMNEKQHEYVSIIIQSGNHLLDLINDLLGLVKIDTNADKLSISDVNVRRLIVDTAATMYPQAKAKGQSLSEDIDLPQGTSNVRWDEGKMRQVLINLIANAIKFTPQEGSISVNCRFAGTDSIELDVVDNGIGIDDGMKERVFLAFEQADNSYTRMYKGVGLGLAITRSIISMHGGHVWIEDTEGGGTTVRMVLPMNADAEKGDDNGEDTGGRG</sequence>
<dbReference type="PRINTS" id="PR00344">
    <property type="entry name" value="BCTRLSENSOR"/>
</dbReference>
<dbReference type="SUPFAM" id="SSF47384">
    <property type="entry name" value="Homodimeric domain of signal transducing histidine kinase"/>
    <property type="match status" value="1"/>
</dbReference>
<dbReference type="SMART" id="SM00387">
    <property type="entry name" value="HATPase_c"/>
    <property type="match status" value="1"/>
</dbReference>
<gene>
    <name evidence="12" type="ORF">AUL39_03410</name>
</gene>
<reference evidence="12 13" key="1">
    <citation type="submission" date="2015-12" db="EMBL/GenBank/DDBJ databases">
        <title>Draft Genome Sequence of Olsenella scatoligenes SK9K4T; a Producer of 3-Methylindole- (skatole) and 4-Methylphenol- (p-cresol) Isolated from Pig Feces.</title>
        <authorList>
            <person name="Li X."/>
            <person name="Borg B."/>
            <person name="Canibe N."/>
        </authorList>
    </citation>
    <scope>NUCLEOTIDE SEQUENCE [LARGE SCALE GENOMIC DNA]</scope>
    <source>
        <strain evidence="12 13">SK9K4</strain>
    </source>
</reference>
<feature type="domain" description="Histidine kinase" evidence="11">
    <location>
        <begin position="424"/>
        <end position="646"/>
    </location>
</feature>
<keyword evidence="6" id="KW-0808">Transferase</keyword>
<dbReference type="CDD" id="cd00082">
    <property type="entry name" value="HisKA"/>
    <property type="match status" value="1"/>
</dbReference>
<dbReference type="InterPro" id="IPR003594">
    <property type="entry name" value="HATPase_dom"/>
</dbReference>
<dbReference type="GO" id="GO:0000155">
    <property type="term" value="F:phosphorelay sensor kinase activity"/>
    <property type="evidence" value="ECO:0007669"/>
    <property type="project" value="InterPro"/>
</dbReference>
<dbReference type="InterPro" id="IPR005467">
    <property type="entry name" value="His_kinase_dom"/>
</dbReference>
<keyword evidence="7" id="KW-0418">Kinase</keyword>
<dbReference type="InterPro" id="IPR029150">
    <property type="entry name" value="dCache_3"/>
</dbReference>
<feature type="coiled-coil region" evidence="10">
    <location>
        <begin position="376"/>
        <end position="403"/>
    </location>
</feature>
<evidence type="ECO:0000313" key="12">
    <source>
        <dbReference type="EMBL" id="KUH59378.1"/>
    </source>
</evidence>
<dbReference type="Proteomes" id="UP000054078">
    <property type="component" value="Unassembled WGS sequence"/>
</dbReference>
<comment type="caution">
    <text evidence="12">The sequence shown here is derived from an EMBL/GenBank/DDBJ whole genome shotgun (WGS) entry which is preliminary data.</text>
</comment>
<dbReference type="Pfam" id="PF14827">
    <property type="entry name" value="dCache_3"/>
    <property type="match status" value="1"/>
</dbReference>
<keyword evidence="10" id="KW-0175">Coiled coil</keyword>
<evidence type="ECO:0000256" key="1">
    <source>
        <dbReference type="ARBA" id="ARBA00000085"/>
    </source>
</evidence>